<evidence type="ECO:0000313" key="1">
    <source>
        <dbReference type="EMBL" id="RWW91859.1"/>
    </source>
</evidence>
<evidence type="ECO:0000313" key="2">
    <source>
        <dbReference type="Proteomes" id="UP000287527"/>
    </source>
</evidence>
<organism evidence="1 2">
    <name type="scientific">Flavobacterium cerinum</name>
    <dbReference type="NCBI Taxonomy" id="2502784"/>
    <lineage>
        <taxon>Bacteria</taxon>
        <taxon>Pseudomonadati</taxon>
        <taxon>Bacteroidota</taxon>
        <taxon>Flavobacteriia</taxon>
        <taxon>Flavobacteriales</taxon>
        <taxon>Flavobacteriaceae</taxon>
        <taxon>Flavobacterium</taxon>
    </lineage>
</organism>
<sequence length="138" mass="15415">MSTIIRNSKAYDSGDAEATINGIPLEIVEISYNTEQEHQLNHTLKNRATSWSQGKITPTATITVMMHDITPIETAAGGDLLKIKPFDINVTFINDYNIPVNDTIIAKFQDQGREVTGDMGLNKQYTLFVLDIKYNNPI</sequence>
<dbReference type="AlphaFoldDB" id="A0A3S3QLG6"/>
<gene>
    <name evidence="1" type="ORF">EPI11_17610</name>
</gene>
<reference evidence="1 2" key="1">
    <citation type="submission" date="2019-01" db="EMBL/GenBank/DDBJ databases">
        <title>Flavobacterium sp. nov.,isolated from freshwater.</title>
        <authorList>
            <person name="Zhang R."/>
            <person name="Du Z.-J."/>
        </authorList>
    </citation>
    <scope>NUCLEOTIDE SEQUENCE [LARGE SCALE GENOMIC DNA]</scope>
    <source>
        <strain evidence="1 2">1E403</strain>
    </source>
</reference>
<keyword evidence="2" id="KW-1185">Reference proteome</keyword>
<protein>
    <submittedName>
        <fullName evidence="1">Uncharacterized protein</fullName>
    </submittedName>
</protein>
<dbReference type="OrthoDB" id="1093366at2"/>
<accession>A0A3S3QLG6</accession>
<name>A0A3S3QLG6_9FLAO</name>
<dbReference type="Proteomes" id="UP000287527">
    <property type="component" value="Unassembled WGS sequence"/>
</dbReference>
<dbReference type="EMBL" id="SBII01000016">
    <property type="protein sequence ID" value="RWW91859.1"/>
    <property type="molecule type" value="Genomic_DNA"/>
</dbReference>
<proteinExistence type="predicted"/>
<dbReference type="RefSeq" id="WP_128391311.1">
    <property type="nucleotide sequence ID" value="NZ_SBII01000016.1"/>
</dbReference>
<comment type="caution">
    <text evidence="1">The sequence shown here is derived from an EMBL/GenBank/DDBJ whole genome shotgun (WGS) entry which is preliminary data.</text>
</comment>